<gene>
    <name evidence="7" type="ORF">EWB00_004965</name>
</gene>
<dbReference type="SUPFAM" id="SSF57716">
    <property type="entry name" value="Glucocorticoid receptor-like (DNA-binding domain)"/>
    <property type="match status" value="2"/>
</dbReference>
<dbReference type="OrthoDB" id="25414at2759"/>
<dbReference type="GO" id="GO:0003714">
    <property type="term" value="F:transcription corepressor activity"/>
    <property type="evidence" value="ECO:0007669"/>
    <property type="project" value="TreeGrafter"/>
</dbReference>
<dbReference type="GO" id="GO:0046872">
    <property type="term" value="F:metal ion binding"/>
    <property type="evidence" value="ECO:0007669"/>
    <property type="project" value="UniProtKB-KW"/>
</dbReference>
<keyword evidence="1 4" id="KW-0479">Metal-binding</keyword>
<dbReference type="STRING" id="6182.A0A4Z2D4A5"/>
<feature type="domain" description="LIM zinc-binding" evidence="6">
    <location>
        <begin position="135"/>
        <end position="195"/>
    </location>
</feature>
<dbReference type="PROSITE" id="PS50023">
    <property type="entry name" value="LIM_DOMAIN_2"/>
    <property type="match status" value="3"/>
</dbReference>
<proteinExistence type="predicted"/>
<dbReference type="InterPro" id="IPR001781">
    <property type="entry name" value="Znf_LIM"/>
</dbReference>
<dbReference type="GO" id="GO:0007010">
    <property type="term" value="P:cytoskeleton organization"/>
    <property type="evidence" value="ECO:0007669"/>
    <property type="project" value="TreeGrafter"/>
</dbReference>
<reference evidence="7 8" key="1">
    <citation type="submission" date="2019-03" db="EMBL/GenBank/DDBJ databases">
        <title>An improved genome assembly of the fluke Schistosoma japonicum.</title>
        <authorList>
            <person name="Hu W."/>
            <person name="Luo F."/>
            <person name="Yin M."/>
            <person name="Mo X."/>
            <person name="Sun C."/>
            <person name="Wu Q."/>
            <person name="Zhu B."/>
            <person name="Xiang M."/>
            <person name="Wang J."/>
            <person name="Wang Y."/>
            <person name="Zhang T."/>
            <person name="Xu B."/>
            <person name="Zheng H."/>
            <person name="Feng Z."/>
        </authorList>
    </citation>
    <scope>NUCLEOTIDE SEQUENCE [LARGE SCALE GENOMIC DNA]</scope>
    <source>
        <strain evidence="7">HuSjv2</strain>
        <tissue evidence="7">Worms</tissue>
    </source>
</reference>
<dbReference type="Gene3D" id="2.10.110.10">
    <property type="entry name" value="Cysteine Rich Protein"/>
    <property type="match status" value="3"/>
</dbReference>
<organism evidence="7 8">
    <name type="scientific">Schistosoma japonicum</name>
    <name type="common">Blood fluke</name>
    <dbReference type="NCBI Taxonomy" id="6182"/>
    <lineage>
        <taxon>Eukaryota</taxon>
        <taxon>Metazoa</taxon>
        <taxon>Spiralia</taxon>
        <taxon>Lophotrochozoa</taxon>
        <taxon>Platyhelminthes</taxon>
        <taxon>Trematoda</taxon>
        <taxon>Digenea</taxon>
        <taxon>Strigeidida</taxon>
        <taxon>Schistosomatoidea</taxon>
        <taxon>Schistosomatidae</taxon>
        <taxon>Schistosoma</taxon>
    </lineage>
</organism>
<keyword evidence="8" id="KW-1185">Reference proteome</keyword>
<feature type="compositionally biased region" description="Low complexity" evidence="5">
    <location>
        <begin position="363"/>
        <end position="381"/>
    </location>
</feature>
<accession>A0A4Z2D4A5</accession>
<comment type="caution">
    <text evidence="7">The sequence shown here is derived from an EMBL/GenBank/DDBJ whole genome shotgun (WGS) entry which is preliminary data.</text>
</comment>
<dbReference type="GO" id="GO:0035331">
    <property type="term" value="P:negative regulation of hippo signaling"/>
    <property type="evidence" value="ECO:0007669"/>
    <property type="project" value="TreeGrafter"/>
</dbReference>
<evidence type="ECO:0000313" key="8">
    <source>
        <dbReference type="Proteomes" id="UP000311919"/>
    </source>
</evidence>
<dbReference type="Proteomes" id="UP000311919">
    <property type="component" value="Unassembled WGS sequence"/>
</dbReference>
<feature type="domain" description="LIM zinc-binding" evidence="6">
    <location>
        <begin position="70"/>
        <end position="131"/>
    </location>
</feature>
<keyword evidence="3 4" id="KW-0440">LIM domain</keyword>
<evidence type="ECO:0000256" key="1">
    <source>
        <dbReference type="ARBA" id="ARBA00022723"/>
    </source>
</evidence>
<dbReference type="PANTHER" id="PTHR24219">
    <property type="entry name" value="LIM DOMAIN-CONTAINING PROTEIN JUB"/>
    <property type="match status" value="1"/>
</dbReference>
<dbReference type="GO" id="GO:0005667">
    <property type="term" value="C:transcription regulator complex"/>
    <property type="evidence" value="ECO:0007669"/>
    <property type="project" value="TreeGrafter"/>
</dbReference>
<evidence type="ECO:0000256" key="3">
    <source>
        <dbReference type="ARBA" id="ARBA00023038"/>
    </source>
</evidence>
<dbReference type="GO" id="GO:0000932">
    <property type="term" value="C:P-body"/>
    <property type="evidence" value="ECO:0007669"/>
    <property type="project" value="TreeGrafter"/>
</dbReference>
<feature type="compositionally biased region" description="Low complexity" evidence="5">
    <location>
        <begin position="280"/>
        <end position="299"/>
    </location>
</feature>
<sequence>MNSLSRSIESLPSTRNTPCLQQNSLNNTMMLNDNLHIVTPESSGYTSGNESINGNHHSTTTLGLSPRIFGNCTECGLRIVNLTDACYAMGYLYHNSCFICCCCKRTLRGKVFYKDQDKIYCEEDYLYCGFQQTVEKCFACGHIIAETILLAIGNTYHPGCFRCCICTKCLDGIPFTIDANNLIYCLPDYHLVNGPLCAVCGLVIMPDDSSNEVRRVVALGKEFHIDCYRCIDCKRSLGDEPDKRCYPLTEPDPGTPGRTIQRILCLNCHLRRIGAIPATSSGSSSNMNNNNYSTSSNSNIGGGGHFKSNSGVISHTVTTPVNTTRYATMPNRIHASNKLNTTNSQYIQHQQQQQQQRHPLHHSIQPPHQSNISSSSSSNSLLTHSYLPTTSYNRSAYYTTPTSTAPTTNIWQDFKYLPVNMGPCSLEPSQAFVWVYYMDDTNHTNINLWSGMDTILNSMGSGFSSSGKNPFLLGSLNYLIHADSVPWPSKDVGKLTYKAIEISVDIYNVTSYKIMGKRLLIPVTCGLHNNNEFELNVTGLIWSEFLSQTPMGDLFIQSELVIKQTQALKLHGMNPVETGNYMILKV</sequence>
<dbReference type="EMBL" id="SKCS01000327">
    <property type="protein sequence ID" value="TNN11030.1"/>
    <property type="molecule type" value="Genomic_DNA"/>
</dbReference>
<evidence type="ECO:0000259" key="6">
    <source>
        <dbReference type="PROSITE" id="PS50023"/>
    </source>
</evidence>
<feature type="compositionally biased region" description="Low complexity" evidence="5">
    <location>
        <begin position="345"/>
        <end position="356"/>
    </location>
</feature>
<dbReference type="GO" id="GO:0001666">
    <property type="term" value="P:response to hypoxia"/>
    <property type="evidence" value="ECO:0007669"/>
    <property type="project" value="TreeGrafter"/>
</dbReference>
<dbReference type="Pfam" id="PF00412">
    <property type="entry name" value="LIM"/>
    <property type="match status" value="3"/>
</dbReference>
<feature type="domain" description="LIM zinc-binding" evidence="6">
    <location>
        <begin position="196"/>
        <end position="275"/>
    </location>
</feature>
<protein>
    <submittedName>
        <fullName evidence="7">LIM domain-containing protein isoform 1</fullName>
    </submittedName>
</protein>
<dbReference type="AlphaFoldDB" id="A0A4Z2D4A5"/>
<dbReference type="PANTHER" id="PTHR24219:SF4">
    <property type="entry name" value="LIM DOMAIN-CONTAINING PROTEIN JUB"/>
    <property type="match status" value="1"/>
</dbReference>
<feature type="region of interest" description="Disordered" evidence="5">
    <location>
        <begin position="279"/>
        <end position="307"/>
    </location>
</feature>
<evidence type="ECO:0000256" key="4">
    <source>
        <dbReference type="PROSITE-ProRule" id="PRU00125"/>
    </source>
</evidence>
<evidence type="ECO:0000313" key="7">
    <source>
        <dbReference type="EMBL" id="TNN11030.1"/>
    </source>
</evidence>
<evidence type="ECO:0000256" key="2">
    <source>
        <dbReference type="ARBA" id="ARBA00022833"/>
    </source>
</evidence>
<dbReference type="GO" id="GO:0005912">
    <property type="term" value="C:adherens junction"/>
    <property type="evidence" value="ECO:0007669"/>
    <property type="project" value="TreeGrafter"/>
</dbReference>
<evidence type="ECO:0000256" key="5">
    <source>
        <dbReference type="SAM" id="MobiDB-lite"/>
    </source>
</evidence>
<dbReference type="GO" id="GO:0005634">
    <property type="term" value="C:nucleus"/>
    <property type="evidence" value="ECO:0007669"/>
    <property type="project" value="TreeGrafter"/>
</dbReference>
<dbReference type="InterPro" id="IPR047172">
    <property type="entry name" value="Ajuba-like"/>
</dbReference>
<feature type="region of interest" description="Disordered" evidence="5">
    <location>
        <begin position="345"/>
        <end position="381"/>
    </location>
</feature>
<dbReference type="CDD" id="cd09355">
    <property type="entry name" value="LIM2_Ajuba_like"/>
    <property type="match status" value="1"/>
</dbReference>
<name>A0A4Z2D4A5_SCHJA</name>
<keyword evidence="2 4" id="KW-0862">Zinc</keyword>
<dbReference type="SMART" id="SM00132">
    <property type="entry name" value="LIM"/>
    <property type="match status" value="3"/>
</dbReference>
<dbReference type="InterPro" id="IPR047247">
    <property type="entry name" value="Ajuba-like_LIM2"/>
</dbReference>